<organism evidence="1">
    <name type="scientific">Arundo donax</name>
    <name type="common">Giant reed</name>
    <name type="synonym">Donax arundinaceus</name>
    <dbReference type="NCBI Taxonomy" id="35708"/>
    <lineage>
        <taxon>Eukaryota</taxon>
        <taxon>Viridiplantae</taxon>
        <taxon>Streptophyta</taxon>
        <taxon>Embryophyta</taxon>
        <taxon>Tracheophyta</taxon>
        <taxon>Spermatophyta</taxon>
        <taxon>Magnoliopsida</taxon>
        <taxon>Liliopsida</taxon>
        <taxon>Poales</taxon>
        <taxon>Poaceae</taxon>
        <taxon>PACMAD clade</taxon>
        <taxon>Arundinoideae</taxon>
        <taxon>Arundineae</taxon>
        <taxon>Arundo</taxon>
    </lineage>
</organism>
<proteinExistence type="predicted"/>
<evidence type="ECO:0000313" key="1">
    <source>
        <dbReference type="EMBL" id="JAD66685.1"/>
    </source>
</evidence>
<reference evidence="1" key="2">
    <citation type="journal article" date="2015" name="Data Brief">
        <title>Shoot transcriptome of the giant reed, Arundo donax.</title>
        <authorList>
            <person name="Barrero R.A."/>
            <person name="Guerrero F.D."/>
            <person name="Moolhuijzen P."/>
            <person name="Goolsby J.A."/>
            <person name="Tidwell J."/>
            <person name="Bellgard S.E."/>
            <person name="Bellgard M.I."/>
        </authorList>
    </citation>
    <scope>NUCLEOTIDE SEQUENCE</scope>
    <source>
        <tissue evidence="1">Shoot tissue taken approximately 20 cm above the soil surface</tissue>
    </source>
</reference>
<sequence length="49" mass="5838">MVILIFTVSVMRIYGYEPFRSINFAILLQKVIFTVTEAYFYGHRLVFMV</sequence>
<dbReference type="EMBL" id="GBRH01231210">
    <property type="protein sequence ID" value="JAD66685.1"/>
    <property type="molecule type" value="Transcribed_RNA"/>
</dbReference>
<accession>A0A0A9BZX3</accession>
<name>A0A0A9BZX3_ARUDO</name>
<dbReference type="AlphaFoldDB" id="A0A0A9BZX3"/>
<reference evidence="1" key="1">
    <citation type="submission" date="2014-09" db="EMBL/GenBank/DDBJ databases">
        <authorList>
            <person name="Magalhaes I.L.F."/>
            <person name="Oliveira U."/>
            <person name="Santos F.R."/>
            <person name="Vidigal T.H.D.A."/>
            <person name="Brescovit A.D."/>
            <person name="Santos A.J."/>
        </authorList>
    </citation>
    <scope>NUCLEOTIDE SEQUENCE</scope>
    <source>
        <tissue evidence="1">Shoot tissue taken approximately 20 cm above the soil surface</tissue>
    </source>
</reference>
<protein>
    <submittedName>
        <fullName evidence="1">Uncharacterized protein</fullName>
    </submittedName>
</protein>